<evidence type="ECO:0000256" key="3">
    <source>
        <dbReference type="SAM" id="Phobius"/>
    </source>
</evidence>
<feature type="transmembrane region" description="Helical" evidence="3">
    <location>
        <begin position="222"/>
        <end position="242"/>
    </location>
</feature>
<evidence type="ECO:0000256" key="2">
    <source>
        <dbReference type="SAM" id="MobiDB-lite"/>
    </source>
</evidence>
<organism evidence="4 5">
    <name type="scientific">Lactobacillus equicursoris</name>
    <dbReference type="NCBI Taxonomy" id="420645"/>
    <lineage>
        <taxon>Bacteria</taxon>
        <taxon>Bacillati</taxon>
        <taxon>Bacillota</taxon>
        <taxon>Bacilli</taxon>
        <taxon>Lactobacillales</taxon>
        <taxon>Lactobacillaceae</taxon>
        <taxon>Lactobacillus</taxon>
    </lineage>
</organism>
<feature type="transmembrane region" description="Helical" evidence="3">
    <location>
        <begin position="271"/>
        <end position="291"/>
    </location>
</feature>
<evidence type="ECO:0000313" key="5">
    <source>
        <dbReference type="Proteomes" id="UP000452141"/>
    </source>
</evidence>
<sequence>MKNCPNCGFSLSGQEKFCPNCGFNVEKYCQDYLNKQAADLEKTKTVDNLQKIVNTEQTAVKPETEIEANPEAKKETKLESKPELSRSAYRKESKTNSVENNPIVEGIIKWLRDNTTIAFLVAVGLLIVMSFSRPLGWILFVLAMGCLVLAGHKAGGQYPADRNLTDWLKEKFSKVFNAFDSKEDELEEKNEEFIEAHPQVEKQVEEVKEKVKKPHKFTVVQLSIYLTSAITLILLFMGTGFVTSKTKLTVASVFFEVANKQISAGNFVPALILYLTLAILLLMPIFIMLAVSQKQTWDNVKGALYSVFESGVLIYLFYRLSQATATDSYMGQAVSSLKNYAVAIGVSGYLLIMVSILTTILTIVNIVQQLQNKQDYVE</sequence>
<protein>
    <submittedName>
        <fullName evidence="4">Zinc ribbon domain-containing protein</fullName>
    </submittedName>
</protein>
<feature type="transmembrane region" description="Helical" evidence="3">
    <location>
        <begin position="340"/>
        <end position="364"/>
    </location>
</feature>
<keyword evidence="3" id="KW-1133">Transmembrane helix</keyword>
<dbReference type="AlphaFoldDB" id="A0A844FP19"/>
<keyword evidence="1" id="KW-0175">Coiled coil</keyword>
<feature type="compositionally biased region" description="Basic and acidic residues" evidence="2">
    <location>
        <begin position="70"/>
        <end position="94"/>
    </location>
</feature>
<name>A0A844FP19_9LACO</name>
<feature type="transmembrane region" description="Helical" evidence="3">
    <location>
        <begin position="303"/>
        <end position="320"/>
    </location>
</feature>
<proteinExistence type="predicted"/>
<evidence type="ECO:0000256" key="1">
    <source>
        <dbReference type="SAM" id="Coils"/>
    </source>
</evidence>
<evidence type="ECO:0000313" key="4">
    <source>
        <dbReference type="EMBL" id="MST80340.1"/>
    </source>
</evidence>
<feature type="coiled-coil region" evidence="1">
    <location>
        <begin position="183"/>
        <end position="210"/>
    </location>
</feature>
<feature type="region of interest" description="Disordered" evidence="2">
    <location>
        <begin position="61"/>
        <end position="95"/>
    </location>
</feature>
<comment type="caution">
    <text evidence="4">The sequence shown here is derived from an EMBL/GenBank/DDBJ whole genome shotgun (WGS) entry which is preliminary data.</text>
</comment>
<gene>
    <name evidence="4" type="ORF">FYJ61_07745</name>
</gene>
<dbReference type="Proteomes" id="UP000452141">
    <property type="component" value="Unassembled WGS sequence"/>
</dbReference>
<keyword evidence="3" id="KW-0472">Membrane</keyword>
<dbReference type="EMBL" id="VUMW01000025">
    <property type="protein sequence ID" value="MST80340.1"/>
    <property type="molecule type" value="Genomic_DNA"/>
</dbReference>
<accession>A0A844FP19</accession>
<keyword evidence="3" id="KW-0812">Transmembrane</keyword>
<reference evidence="4 5" key="1">
    <citation type="submission" date="2019-08" db="EMBL/GenBank/DDBJ databases">
        <title>In-depth cultivation of the pig gut microbiome towards novel bacterial diversity and tailored functional studies.</title>
        <authorList>
            <person name="Wylensek D."/>
            <person name="Hitch T.C.A."/>
            <person name="Clavel T."/>
        </authorList>
    </citation>
    <scope>NUCLEOTIDE SEQUENCE [LARGE SCALE GENOMIC DNA]</scope>
    <source>
        <strain evidence="4 5">WCA-470BD-2E</strain>
    </source>
</reference>